<dbReference type="Proteomes" id="UP001059295">
    <property type="component" value="Chromosome"/>
</dbReference>
<dbReference type="GeneID" id="82891272"/>
<keyword evidence="3" id="KW-1185">Reference proteome</keyword>
<feature type="chain" id="PRO_5046132825" evidence="1">
    <location>
        <begin position="23"/>
        <end position="89"/>
    </location>
</feature>
<organism evidence="2 3">
    <name type="scientific">Alistipes ihumii AP11</name>
    <dbReference type="NCBI Taxonomy" id="1211813"/>
    <lineage>
        <taxon>Bacteria</taxon>
        <taxon>Pseudomonadati</taxon>
        <taxon>Bacteroidota</taxon>
        <taxon>Bacteroidia</taxon>
        <taxon>Bacteroidales</taxon>
        <taxon>Rikenellaceae</taxon>
        <taxon>Alistipes</taxon>
    </lineage>
</organism>
<evidence type="ECO:0000313" key="2">
    <source>
        <dbReference type="EMBL" id="UWN56231.1"/>
    </source>
</evidence>
<dbReference type="EMBL" id="CP102294">
    <property type="protein sequence ID" value="UWN56231.1"/>
    <property type="molecule type" value="Genomic_DNA"/>
</dbReference>
<dbReference type="RefSeq" id="WP_019246003.1">
    <property type="nucleotide sequence ID" value="NZ_CAPH01000013.1"/>
</dbReference>
<accession>A0ABY5UVW3</accession>
<keyword evidence="1" id="KW-0732">Signal</keyword>
<protein>
    <submittedName>
        <fullName evidence="2">Uncharacterized protein</fullName>
    </submittedName>
</protein>
<evidence type="ECO:0000313" key="3">
    <source>
        <dbReference type="Proteomes" id="UP001059295"/>
    </source>
</evidence>
<reference evidence="2" key="1">
    <citation type="journal article" date="2022" name="Cell">
        <title>Design, construction, and in vivo augmentation of a complex gut microbiome.</title>
        <authorList>
            <person name="Cheng A.G."/>
            <person name="Ho P.Y."/>
            <person name="Aranda-Diaz A."/>
            <person name="Jain S."/>
            <person name="Yu F.B."/>
            <person name="Meng X."/>
            <person name="Wang M."/>
            <person name="Iakiviak M."/>
            <person name="Nagashima K."/>
            <person name="Zhao A."/>
            <person name="Murugkar P."/>
            <person name="Patil A."/>
            <person name="Atabakhsh K."/>
            <person name="Weakley A."/>
            <person name="Yan J."/>
            <person name="Brumbaugh A.R."/>
            <person name="Higginbottom S."/>
            <person name="Dimas A."/>
            <person name="Shiver A.L."/>
            <person name="Deutschbauer A."/>
            <person name="Neff N."/>
            <person name="Sonnenburg J.L."/>
            <person name="Huang K.C."/>
            <person name="Fischbach M.A."/>
        </authorList>
    </citation>
    <scope>NUCLEOTIDE SEQUENCE</scope>
    <source>
        <strain evidence="2">AP11</strain>
    </source>
</reference>
<evidence type="ECO:0000256" key="1">
    <source>
        <dbReference type="SAM" id="SignalP"/>
    </source>
</evidence>
<name>A0ABY5UVW3_9BACT</name>
<feature type="signal peptide" evidence="1">
    <location>
        <begin position="1"/>
        <end position="22"/>
    </location>
</feature>
<proteinExistence type="predicted"/>
<sequence length="89" mass="9042">MVKLVGLVVLHLIASSGGTVTANNLREKLRIEAIGMVGHMAGEADGRKSGVPSYCGRTGNPGDSFRYAGGRLFACGRGGVGATGECGFT</sequence>
<gene>
    <name evidence="2" type="ORF">NQ491_06020</name>
</gene>